<dbReference type="RefSeq" id="WP_394315170.1">
    <property type="nucleotide sequence ID" value="NZ_JBHGPK010000034.1"/>
</dbReference>
<evidence type="ECO:0000259" key="2">
    <source>
        <dbReference type="Pfam" id="PF12200"/>
    </source>
</evidence>
<evidence type="ECO:0000313" key="4">
    <source>
        <dbReference type="Proteomes" id="UP001595190"/>
    </source>
</evidence>
<organism evidence="3 4">
    <name type="scientific">Labrys neptuniae</name>
    <dbReference type="NCBI Taxonomy" id="376174"/>
    <lineage>
        <taxon>Bacteria</taxon>
        <taxon>Pseudomonadati</taxon>
        <taxon>Pseudomonadota</taxon>
        <taxon>Alphaproteobacteria</taxon>
        <taxon>Hyphomicrobiales</taxon>
        <taxon>Xanthobacteraceae</taxon>
        <taxon>Labrys</taxon>
    </lineage>
</organism>
<gene>
    <name evidence="3" type="ORF">ACETRX_33060</name>
</gene>
<name>A0ABV6ZQR3_9HYPH</name>
<feature type="domain" description="DUF3597" evidence="2">
    <location>
        <begin position="3"/>
        <end position="129"/>
    </location>
</feature>
<evidence type="ECO:0000256" key="1">
    <source>
        <dbReference type="SAM" id="MobiDB-lite"/>
    </source>
</evidence>
<feature type="region of interest" description="Disordered" evidence="1">
    <location>
        <begin position="15"/>
        <end position="48"/>
    </location>
</feature>
<reference evidence="3 4" key="1">
    <citation type="submission" date="2024-09" db="EMBL/GenBank/DDBJ databases">
        <title>Description of Labrys sedimenti sp. nov., isolated from a diclofenac-degrading enrichment culture, and genome-based reclassification of Labrys portucalensis as a later heterotypic synonym of Labrys neptuniae.</title>
        <authorList>
            <person name="Tancsics A."/>
            <person name="Csepanyi A."/>
        </authorList>
    </citation>
    <scope>NUCLEOTIDE SEQUENCE [LARGE SCALE GENOMIC DNA]</scope>
    <source>
        <strain evidence="3 4">LMG 23412</strain>
    </source>
</reference>
<evidence type="ECO:0000313" key="3">
    <source>
        <dbReference type="EMBL" id="MFC2254492.1"/>
    </source>
</evidence>
<proteinExistence type="predicted"/>
<dbReference type="InterPro" id="IPR022016">
    <property type="entry name" value="DUF3597"/>
</dbReference>
<dbReference type="EMBL" id="JBHGPK010000034">
    <property type="protein sequence ID" value="MFC2254492.1"/>
    <property type="molecule type" value="Genomic_DNA"/>
</dbReference>
<comment type="caution">
    <text evidence="3">The sequence shown here is derived from an EMBL/GenBank/DDBJ whole genome shotgun (WGS) entry which is preliminary data.</text>
</comment>
<dbReference type="Proteomes" id="UP001595190">
    <property type="component" value="Unassembled WGS sequence"/>
</dbReference>
<dbReference type="Pfam" id="PF12200">
    <property type="entry name" value="DUF3597"/>
    <property type="match status" value="1"/>
</dbReference>
<feature type="compositionally biased region" description="Low complexity" evidence="1">
    <location>
        <begin position="20"/>
        <end position="29"/>
    </location>
</feature>
<protein>
    <submittedName>
        <fullName evidence="3">DUF3597 domain-containing protein</fullName>
    </submittedName>
</protein>
<dbReference type="SUPFAM" id="SSF158634">
    <property type="entry name" value="RPA2825-like"/>
    <property type="match status" value="1"/>
</dbReference>
<accession>A0ABV6ZQR3</accession>
<sequence length="134" mass="13534">MGIFDSISNAIFGRAKAAEAPQAPTGTPSAPTPSSSPAPAPSGSAVPPSTVDVAAVLDQAVKASGQNLDWKRSIVDLLKALKLDSSLAARKELAGELGYTGDTSDSAAMNIWLHKAVIAKLAANGGKVPADLQN</sequence>
<feature type="compositionally biased region" description="Pro residues" evidence="1">
    <location>
        <begin position="30"/>
        <end position="40"/>
    </location>
</feature>